<dbReference type="EMBL" id="CP096649">
    <property type="protein sequence ID" value="UQK58728.1"/>
    <property type="molecule type" value="Genomic_DNA"/>
</dbReference>
<keyword evidence="2" id="KW-1003">Cell membrane</keyword>
<sequence>MNIVNEVQNLKKDKIKHKYNWKEIVLIIIGIILVASAIHFFLVPSNLTSGGASGIAIVLSHYIPLGVGPLFILVNIVLFIMGFIFIGKDFGTRTIIVTLALSGLVWLFEIIFPNPKPLSDDLFLLITLGMIIQGIGVGMVLNQYTSTGGTDIIAKIMQKFLGLDLGIGCVVADLVVSIFAGSAFGMNIFLYSVMGVIINGAVVSITISGLNTSKLCYINTKEVELVSKFIIEDLDRSANLIPYKGAYSKKDNVLIQTAVSTREYIRLKEFVNDADPTAFVVTSSANEILGEKWRRFI</sequence>
<dbReference type="InterPro" id="IPR051461">
    <property type="entry name" value="UPF0750_membrane"/>
</dbReference>
<evidence type="ECO:0000256" key="6">
    <source>
        <dbReference type="SAM" id="Phobius"/>
    </source>
</evidence>
<feature type="transmembrane region" description="Helical" evidence="6">
    <location>
        <begin position="62"/>
        <end position="87"/>
    </location>
</feature>
<dbReference type="Proteomes" id="UP000831151">
    <property type="component" value="Chromosome"/>
</dbReference>
<feature type="transmembrane region" description="Helical" evidence="6">
    <location>
        <begin position="123"/>
        <end position="141"/>
    </location>
</feature>
<dbReference type="InterPro" id="IPR015867">
    <property type="entry name" value="N-reg_PII/ATP_PRibTrfase_C"/>
</dbReference>
<evidence type="ECO:0000313" key="9">
    <source>
        <dbReference type="Proteomes" id="UP000831151"/>
    </source>
</evidence>
<name>A0A9E7DIF1_9FIRM</name>
<evidence type="ECO:0000259" key="7">
    <source>
        <dbReference type="Pfam" id="PF10035"/>
    </source>
</evidence>
<accession>A0A9E7DIF1</accession>
<dbReference type="GO" id="GO:0005886">
    <property type="term" value="C:plasma membrane"/>
    <property type="evidence" value="ECO:0007669"/>
    <property type="project" value="UniProtKB-SubCell"/>
</dbReference>
<keyword evidence="3 6" id="KW-0812">Transmembrane</keyword>
<feature type="transmembrane region" description="Helical" evidence="6">
    <location>
        <begin position="21"/>
        <end position="42"/>
    </location>
</feature>
<evidence type="ECO:0000313" key="8">
    <source>
        <dbReference type="EMBL" id="UQK58728.1"/>
    </source>
</evidence>
<dbReference type="AlphaFoldDB" id="A0A9E7DIF1"/>
<keyword evidence="4 6" id="KW-1133">Transmembrane helix</keyword>
<feature type="domain" description="DUF2179" evidence="7">
    <location>
        <begin position="236"/>
        <end position="290"/>
    </location>
</feature>
<dbReference type="Pfam" id="PF02588">
    <property type="entry name" value="YitT_membrane"/>
    <property type="match status" value="1"/>
</dbReference>
<gene>
    <name evidence="8" type="ORF">M1R53_05685</name>
</gene>
<feature type="transmembrane region" description="Helical" evidence="6">
    <location>
        <begin position="94"/>
        <end position="111"/>
    </location>
</feature>
<dbReference type="Gene3D" id="3.30.70.120">
    <property type="match status" value="1"/>
</dbReference>
<keyword evidence="9" id="KW-1185">Reference proteome</keyword>
<evidence type="ECO:0000256" key="4">
    <source>
        <dbReference type="ARBA" id="ARBA00022989"/>
    </source>
</evidence>
<dbReference type="CDD" id="cd16380">
    <property type="entry name" value="YitT_C"/>
    <property type="match status" value="1"/>
</dbReference>
<feature type="transmembrane region" description="Helical" evidence="6">
    <location>
        <begin position="161"/>
        <end position="182"/>
    </location>
</feature>
<dbReference type="PANTHER" id="PTHR33545">
    <property type="entry name" value="UPF0750 MEMBRANE PROTEIN YITT-RELATED"/>
    <property type="match status" value="1"/>
</dbReference>
<feature type="transmembrane region" description="Helical" evidence="6">
    <location>
        <begin position="188"/>
        <end position="210"/>
    </location>
</feature>
<evidence type="ECO:0000256" key="2">
    <source>
        <dbReference type="ARBA" id="ARBA00022475"/>
    </source>
</evidence>
<comment type="subcellular location">
    <subcellularLocation>
        <location evidence="1">Cell membrane</location>
        <topology evidence="1">Multi-pass membrane protein</topology>
    </subcellularLocation>
</comment>
<proteinExistence type="predicted"/>
<keyword evidence="5 6" id="KW-0472">Membrane</keyword>
<evidence type="ECO:0000256" key="5">
    <source>
        <dbReference type="ARBA" id="ARBA00023136"/>
    </source>
</evidence>
<dbReference type="PANTHER" id="PTHR33545:SF9">
    <property type="entry name" value="UPF0750 MEMBRANE PROTEIN YITE"/>
    <property type="match status" value="1"/>
</dbReference>
<dbReference type="InterPro" id="IPR019264">
    <property type="entry name" value="DUF2179"/>
</dbReference>
<dbReference type="Pfam" id="PF10035">
    <property type="entry name" value="DUF2179"/>
    <property type="match status" value="1"/>
</dbReference>
<evidence type="ECO:0000256" key="3">
    <source>
        <dbReference type="ARBA" id="ARBA00022692"/>
    </source>
</evidence>
<dbReference type="PIRSF" id="PIRSF006483">
    <property type="entry name" value="Membrane_protein_YitT"/>
    <property type="match status" value="1"/>
</dbReference>
<organism evidence="8 9">
    <name type="scientific">Fenollaria massiliensis</name>
    <dbReference type="NCBI Taxonomy" id="938288"/>
    <lineage>
        <taxon>Bacteria</taxon>
        <taxon>Bacillati</taxon>
        <taxon>Bacillota</taxon>
        <taxon>Clostridia</taxon>
        <taxon>Eubacteriales</taxon>
        <taxon>Fenollaria</taxon>
    </lineage>
</organism>
<reference evidence="8" key="1">
    <citation type="submission" date="2022-04" db="EMBL/GenBank/DDBJ databases">
        <title>Complete genome sequences of Ezakiella coagulans and Fenollaria massiliensis.</title>
        <authorList>
            <person name="France M.T."/>
            <person name="Clifford J."/>
            <person name="Narina S."/>
            <person name="Rutt L."/>
            <person name="Ravel J."/>
        </authorList>
    </citation>
    <scope>NUCLEOTIDE SEQUENCE</scope>
    <source>
        <strain evidence="8">C0061C2</strain>
    </source>
</reference>
<dbReference type="RefSeq" id="WP_019213868.1">
    <property type="nucleotide sequence ID" value="NZ_CP096649.1"/>
</dbReference>
<protein>
    <submittedName>
        <fullName evidence="8">YitT family protein</fullName>
    </submittedName>
</protein>
<evidence type="ECO:0000256" key="1">
    <source>
        <dbReference type="ARBA" id="ARBA00004651"/>
    </source>
</evidence>
<dbReference type="KEGG" id="fms:M1R53_05685"/>
<dbReference type="InterPro" id="IPR003740">
    <property type="entry name" value="YitT"/>
</dbReference>